<proteinExistence type="inferred from homology"/>
<dbReference type="EMBL" id="LSSM01002821">
    <property type="protein sequence ID" value="OMJ20204.1"/>
    <property type="molecule type" value="Genomic_DNA"/>
</dbReference>
<comment type="similarity">
    <text evidence="1">Belongs to the SURF1 family.</text>
</comment>
<dbReference type="GO" id="GO:0005743">
    <property type="term" value="C:mitochondrial inner membrane"/>
    <property type="evidence" value="ECO:0007669"/>
    <property type="project" value="UniProtKB-SubCell"/>
</dbReference>
<comment type="caution">
    <text evidence="1">Lacks conserved residue(s) required for the propagation of feature annotation.</text>
</comment>
<dbReference type="OrthoDB" id="10040024at2759"/>
<feature type="transmembrane region" description="Helical" evidence="1">
    <location>
        <begin position="46"/>
        <end position="65"/>
    </location>
</feature>
<comment type="subcellular location">
    <subcellularLocation>
        <location evidence="1">Mitochondrion inner membrane</location>
        <topology evidence="1">Multi-pass membrane protein</topology>
    </subcellularLocation>
</comment>
<comment type="function">
    <text evidence="1">Probably involved in the biogenesis of the COX complex.</text>
</comment>
<dbReference type="Proteomes" id="UP000187429">
    <property type="component" value="Unassembled WGS sequence"/>
</dbReference>
<reference evidence="3" key="1">
    <citation type="submission" date="2017-01" db="EMBL/GenBank/DDBJ databases">
        <authorList>
            <person name="Wang Y."/>
            <person name="White M."/>
            <person name="Kvist S."/>
            <person name="Moncalvo J.-M."/>
        </authorList>
    </citation>
    <scope>NUCLEOTIDE SEQUENCE [LARGE SCALE GENOMIC DNA]</scope>
    <source>
        <strain evidence="3">ID-206-W2</strain>
    </source>
</reference>
<sequence length="88" mass="10146">MGEYSESLPYIVEAISREDRTDELYKIKRGIPVPSPPVISIPNDHLQYMFTWFGLFAATSVMFYFSIRKPRKASDTISALRRKARSSL</sequence>
<keyword evidence="1" id="KW-0496">Mitochondrion</keyword>
<dbReference type="PROSITE" id="PS50895">
    <property type="entry name" value="SURF1"/>
    <property type="match status" value="1"/>
</dbReference>
<evidence type="ECO:0000313" key="2">
    <source>
        <dbReference type="EMBL" id="OMJ20204.1"/>
    </source>
</evidence>
<dbReference type="AlphaFoldDB" id="A0A1R1Y083"/>
<dbReference type="InterPro" id="IPR002994">
    <property type="entry name" value="Surf1/Shy1"/>
</dbReference>
<evidence type="ECO:0000313" key="3">
    <source>
        <dbReference type="Proteomes" id="UP000187429"/>
    </source>
</evidence>
<comment type="caution">
    <text evidence="2">The sequence shown here is derived from an EMBL/GenBank/DDBJ whole genome shotgun (WGS) entry which is preliminary data.</text>
</comment>
<gene>
    <name evidence="2" type="ORF">AYI69_g6308</name>
</gene>
<evidence type="ECO:0000256" key="1">
    <source>
        <dbReference type="RuleBase" id="RU363076"/>
    </source>
</evidence>
<keyword evidence="1" id="KW-0999">Mitochondrion inner membrane</keyword>
<keyword evidence="3" id="KW-1185">Reference proteome</keyword>
<organism evidence="2 3">
    <name type="scientific">Smittium culicis</name>
    <dbReference type="NCBI Taxonomy" id="133412"/>
    <lineage>
        <taxon>Eukaryota</taxon>
        <taxon>Fungi</taxon>
        <taxon>Fungi incertae sedis</taxon>
        <taxon>Zoopagomycota</taxon>
        <taxon>Kickxellomycotina</taxon>
        <taxon>Harpellomycetes</taxon>
        <taxon>Harpellales</taxon>
        <taxon>Legeriomycetaceae</taxon>
        <taxon>Smittium</taxon>
    </lineage>
</organism>
<keyword evidence="1" id="KW-0812">Transmembrane</keyword>
<keyword evidence="1" id="KW-1133">Transmembrane helix</keyword>
<keyword evidence="1" id="KW-0472">Membrane</keyword>
<name>A0A1R1Y083_9FUNG</name>
<protein>
    <recommendedName>
        <fullName evidence="1">SURF1-like protein</fullName>
    </recommendedName>
</protein>
<accession>A0A1R1Y083</accession>
<dbReference type="Pfam" id="PF02104">
    <property type="entry name" value="SURF1"/>
    <property type="match status" value="1"/>
</dbReference>